<protein>
    <submittedName>
        <fullName evidence="1">Uncharacterized protein</fullName>
    </submittedName>
</protein>
<dbReference type="EMBL" id="BMAO01011736">
    <property type="protein sequence ID" value="GFQ75948.1"/>
    <property type="molecule type" value="Genomic_DNA"/>
</dbReference>
<evidence type="ECO:0000313" key="1">
    <source>
        <dbReference type="EMBL" id="GFQ75948.1"/>
    </source>
</evidence>
<dbReference type="Gene3D" id="3.80.10.10">
    <property type="entry name" value="Ribonuclease Inhibitor"/>
    <property type="match status" value="1"/>
</dbReference>
<dbReference type="InterPro" id="IPR032675">
    <property type="entry name" value="LRR_dom_sf"/>
</dbReference>
<dbReference type="SUPFAM" id="SSF52047">
    <property type="entry name" value="RNI-like"/>
    <property type="match status" value="1"/>
</dbReference>
<organism evidence="1 2">
    <name type="scientific">Trichonephila clavata</name>
    <name type="common">Joro spider</name>
    <name type="synonym">Nephila clavata</name>
    <dbReference type="NCBI Taxonomy" id="2740835"/>
    <lineage>
        <taxon>Eukaryota</taxon>
        <taxon>Metazoa</taxon>
        <taxon>Ecdysozoa</taxon>
        <taxon>Arthropoda</taxon>
        <taxon>Chelicerata</taxon>
        <taxon>Arachnida</taxon>
        <taxon>Araneae</taxon>
        <taxon>Araneomorphae</taxon>
        <taxon>Entelegynae</taxon>
        <taxon>Araneoidea</taxon>
        <taxon>Nephilidae</taxon>
        <taxon>Trichonephila</taxon>
    </lineage>
</organism>
<reference evidence="1" key="1">
    <citation type="submission" date="2020-07" db="EMBL/GenBank/DDBJ databases">
        <title>Multicomponent nature underlies the extraordinary mechanical properties of spider dragline silk.</title>
        <authorList>
            <person name="Kono N."/>
            <person name="Nakamura H."/>
            <person name="Mori M."/>
            <person name="Yoshida Y."/>
            <person name="Ohtoshi R."/>
            <person name="Malay A.D."/>
            <person name="Moran D.A.P."/>
            <person name="Tomita M."/>
            <person name="Numata K."/>
            <person name="Arakawa K."/>
        </authorList>
    </citation>
    <scope>NUCLEOTIDE SEQUENCE</scope>
</reference>
<gene>
    <name evidence="1" type="ORF">TNCT_132021</name>
</gene>
<comment type="caution">
    <text evidence="1">The sequence shown here is derived from an EMBL/GenBank/DDBJ whole genome shotgun (WGS) entry which is preliminary data.</text>
</comment>
<evidence type="ECO:0000313" key="2">
    <source>
        <dbReference type="Proteomes" id="UP000887116"/>
    </source>
</evidence>
<dbReference type="AlphaFoldDB" id="A0A8X6KM15"/>
<accession>A0A8X6KM15</accession>
<sequence length="103" mass="11935">MICQKLTLLECLILESCTTISDSGLTGEFKNYSDSITPTPLSNLKYLKKLSLRGNYLITNRGCLKAIRFPELKFLFLKDCHGLIFNDDFLMELRRQNPCLRHF</sequence>
<dbReference type="OrthoDB" id="6483158at2759"/>
<dbReference type="Proteomes" id="UP000887116">
    <property type="component" value="Unassembled WGS sequence"/>
</dbReference>
<keyword evidence="2" id="KW-1185">Reference proteome</keyword>
<proteinExistence type="predicted"/>
<name>A0A8X6KM15_TRICU</name>